<dbReference type="InterPro" id="IPR047650">
    <property type="entry name" value="Transpos_IS110"/>
</dbReference>
<dbReference type="Pfam" id="PF01548">
    <property type="entry name" value="DEDD_Tnp_IS110"/>
    <property type="match status" value="1"/>
</dbReference>
<evidence type="ECO:0000259" key="1">
    <source>
        <dbReference type="Pfam" id="PF01548"/>
    </source>
</evidence>
<dbReference type="InterPro" id="IPR003346">
    <property type="entry name" value="Transposase_20"/>
</dbReference>
<dbReference type="RefSeq" id="WP_114643781.1">
    <property type="nucleotide sequence ID" value="NZ_JAACIO010000064.1"/>
</dbReference>
<dbReference type="NCBIfam" id="NF033542">
    <property type="entry name" value="transpos_IS110"/>
    <property type="match status" value="1"/>
</dbReference>
<accession>A0ABX9KCN0</accession>
<evidence type="ECO:0000259" key="2">
    <source>
        <dbReference type="Pfam" id="PF02371"/>
    </source>
</evidence>
<feature type="domain" description="Transposase IS116/IS110/IS902 C-terminal" evidence="2">
    <location>
        <begin position="267"/>
        <end position="343"/>
    </location>
</feature>
<reference evidence="3 4" key="1">
    <citation type="submission" date="2018-08" db="EMBL/GenBank/DDBJ databases">
        <title>Draft genome sequence of Psychrilyobacter sp. strain SD5 isolated from Black Sea water.</title>
        <authorList>
            <person name="Yadav S."/>
            <person name="Villanueva L."/>
            <person name="Damste J.S.S."/>
        </authorList>
    </citation>
    <scope>NUCLEOTIDE SEQUENCE [LARGE SCALE GENOMIC DNA]</scope>
    <source>
        <strain evidence="3 4">SD5</strain>
    </source>
</reference>
<dbReference type="InterPro" id="IPR002525">
    <property type="entry name" value="Transp_IS110-like_N"/>
</dbReference>
<dbReference type="PANTHER" id="PTHR33055">
    <property type="entry name" value="TRANSPOSASE FOR INSERTION SEQUENCE ELEMENT IS1111A"/>
    <property type="match status" value="1"/>
</dbReference>
<dbReference type="EMBL" id="QUAJ01000069">
    <property type="protein sequence ID" value="REI39227.1"/>
    <property type="molecule type" value="Genomic_DNA"/>
</dbReference>
<organism evidence="3 4">
    <name type="scientific">Psychrilyobacter piezotolerans</name>
    <dbReference type="NCBI Taxonomy" id="2293438"/>
    <lineage>
        <taxon>Bacteria</taxon>
        <taxon>Fusobacteriati</taxon>
        <taxon>Fusobacteriota</taxon>
        <taxon>Fusobacteriia</taxon>
        <taxon>Fusobacteriales</taxon>
        <taxon>Fusobacteriaceae</taxon>
        <taxon>Psychrilyobacter</taxon>
    </lineage>
</organism>
<proteinExistence type="predicted"/>
<evidence type="ECO:0000313" key="3">
    <source>
        <dbReference type="EMBL" id="REI39227.1"/>
    </source>
</evidence>
<dbReference type="Proteomes" id="UP000263486">
    <property type="component" value="Unassembled WGS sequence"/>
</dbReference>
<dbReference type="PANTHER" id="PTHR33055:SF15">
    <property type="entry name" value="TRANSPOSASE-RELATED"/>
    <property type="match status" value="1"/>
</dbReference>
<gene>
    <name evidence="3" type="ORF">DYH56_15655</name>
</gene>
<name>A0ABX9KCN0_9FUSO</name>
<dbReference type="Pfam" id="PF02371">
    <property type="entry name" value="Transposase_20"/>
    <property type="match status" value="1"/>
</dbReference>
<feature type="domain" description="Transposase IS110-like N-terminal" evidence="1">
    <location>
        <begin position="4"/>
        <end position="162"/>
    </location>
</feature>
<evidence type="ECO:0000313" key="4">
    <source>
        <dbReference type="Proteomes" id="UP000263486"/>
    </source>
</evidence>
<protein>
    <submittedName>
        <fullName evidence="3">IS110 family transposase</fullName>
    </submittedName>
</protein>
<keyword evidence="4" id="KW-1185">Reference proteome</keyword>
<comment type="caution">
    <text evidence="3">The sequence shown here is derived from an EMBL/GenBank/DDBJ whole genome shotgun (WGS) entry which is preliminary data.</text>
</comment>
<sequence>MIFVGIDVAKNKHDCYIFDSSEKMIETKFSFLNSLEGFTTFKNILSSYSDDFSNIKVGIESTGHYSNNIINFIRKNSLELKIFNPLAVNLYRKAMTLRKTKTDKIDAQIIAQMLFSDDSNSYLPIDYNINELKSLARHRYRLIGHRGKYKISVTRILDIAFPELSGAVWSVHQKSSYALLLEFPTVEDISKAHLTKLTNILSKNSKGHYTKEKAKEIKLLATNSIGTCEWSVGFELQQTIRLIQNIQYEIDLLDKKIKEAVIATKTTLITIPGISYVLASIILSEIGNVKNFSNSGKLLAFAGLEPSTHQSGNYTANMARMVKRGSKYLRWALLQAARTVSMRVFVFKEYLSLKKSQGKHHLVAMSHTAKKLLRVIFHLLKTDEKFICS</sequence>